<dbReference type="KEGG" id="abut:Ami103574_10715"/>
<protein>
    <submittedName>
        <fullName evidence="1">Uncharacterized protein</fullName>
    </submittedName>
</protein>
<dbReference type="AlphaFoldDB" id="A0A858BUZ4"/>
<evidence type="ECO:0000313" key="2">
    <source>
        <dbReference type="Proteomes" id="UP000466848"/>
    </source>
</evidence>
<evidence type="ECO:0000313" key="1">
    <source>
        <dbReference type="EMBL" id="QIB69763.1"/>
    </source>
</evidence>
<accession>A0A858BUZ4</accession>
<dbReference type="EMBL" id="CP048649">
    <property type="protein sequence ID" value="QIB69763.1"/>
    <property type="molecule type" value="Genomic_DNA"/>
</dbReference>
<organism evidence="1 2">
    <name type="scientific">Aminipila butyrica</name>
    <dbReference type="NCBI Taxonomy" id="433296"/>
    <lineage>
        <taxon>Bacteria</taxon>
        <taxon>Bacillati</taxon>
        <taxon>Bacillota</taxon>
        <taxon>Clostridia</taxon>
        <taxon>Peptostreptococcales</taxon>
        <taxon>Anaerovoracaceae</taxon>
        <taxon>Aminipila</taxon>
    </lineage>
</organism>
<dbReference type="Proteomes" id="UP000466848">
    <property type="component" value="Chromosome"/>
</dbReference>
<reference evidence="1 2" key="1">
    <citation type="submission" date="2020-02" db="EMBL/GenBank/DDBJ databases">
        <authorList>
            <person name="Kim Y.B."/>
            <person name="Roh S.W."/>
        </authorList>
    </citation>
    <scope>NUCLEOTIDE SEQUENCE [LARGE SCALE GENOMIC DNA]</scope>
    <source>
        <strain evidence="1 2">DSM 103574</strain>
    </source>
</reference>
<sequence length="118" mass="13597">MLNIKKRRLNKIHIDISQALPKNFKLDAESTVKVKTPKNKEEKTLLILMETHIGIPNSDDINIILNVDFVFEFDEVPNDYDSIVKDEIVPLAQKDLFKTLDNILVEMGYKELGLAEEE</sequence>
<gene>
    <name evidence="1" type="ORF">Ami103574_10715</name>
</gene>
<proteinExistence type="predicted"/>
<dbReference type="RefSeq" id="WP_163067003.1">
    <property type="nucleotide sequence ID" value="NZ_CP048649.1"/>
</dbReference>
<name>A0A858BUZ4_9FIRM</name>
<keyword evidence="2" id="KW-1185">Reference proteome</keyword>